<evidence type="ECO:0000313" key="5">
    <source>
        <dbReference type="Proteomes" id="UP000251571"/>
    </source>
</evidence>
<dbReference type="EMBL" id="UETC01000009">
    <property type="protein sequence ID" value="SSA49298.1"/>
    <property type="molecule type" value="Genomic_DNA"/>
</dbReference>
<dbReference type="PANTHER" id="PTHR43283:SF14">
    <property type="entry name" value="BLL8153 PROTEIN"/>
    <property type="match status" value="1"/>
</dbReference>
<keyword evidence="4" id="KW-1185">Reference proteome</keyword>
<dbReference type="InterPro" id="IPR050789">
    <property type="entry name" value="Diverse_Enzym_Activities"/>
</dbReference>
<protein>
    <recommendedName>
        <fullName evidence="1">Beta-lactamase-related domain-containing protein</fullName>
    </recommendedName>
</protein>
<dbReference type="EMBL" id="QGDJ01000009">
    <property type="protein sequence ID" value="PWJ16233.1"/>
    <property type="molecule type" value="Genomic_DNA"/>
</dbReference>
<gene>
    <name evidence="2" type="ORF">BCF38_109118</name>
    <name evidence="3" type="ORF">SAMN05421539_109118</name>
</gene>
<organism evidence="3 5">
    <name type="scientific">Jannaschia seohaensis</name>
    <dbReference type="NCBI Taxonomy" id="475081"/>
    <lineage>
        <taxon>Bacteria</taxon>
        <taxon>Pseudomonadati</taxon>
        <taxon>Pseudomonadota</taxon>
        <taxon>Alphaproteobacteria</taxon>
        <taxon>Rhodobacterales</taxon>
        <taxon>Roseobacteraceae</taxon>
        <taxon>Jannaschia</taxon>
    </lineage>
</organism>
<dbReference type="Proteomes" id="UP000245839">
    <property type="component" value="Unassembled WGS sequence"/>
</dbReference>
<evidence type="ECO:0000313" key="3">
    <source>
        <dbReference type="EMBL" id="SSA49298.1"/>
    </source>
</evidence>
<dbReference type="RefSeq" id="WP_109565439.1">
    <property type="nucleotide sequence ID" value="NZ_QGDJ01000009.1"/>
</dbReference>
<dbReference type="Pfam" id="PF00144">
    <property type="entry name" value="Beta-lactamase"/>
    <property type="match status" value="1"/>
</dbReference>
<name>A0A2Y9B1D8_9RHOB</name>
<dbReference type="Proteomes" id="UP000251571">
    <property type="component" value="Unassembled WGS sequence"/>
</dbReference>
<evidence type="ECO:0000313" key="4">
    <source>
        <dbReference type="Proteomes" id="UP000245839"/>
    </source>
</evidence>
<evidence type="ECO:0000259" key="1">
    <source>
        <dbReference type="Pfam" id="PF00144"/>
    </source>
</evidence>
<dbReference type="AlphaFoldDB" id="A0A2Y9B1D8"/>
<dbReference type="SUPFAM" id="SSF56601">
    <property type="entry name" value="beta-lactamase/transpeptidase-like"/>
    <property type="match status" value="1"/>
</dbReference>
<reference evidence="2 4" key="2">
    <citation type="submission" date="2018-03" db="EMBL/GenBank/DDBJ databases">
        <title>Genomic Encyclopedia of Archaeal and Bacterial Type Strains, Phase II (KMG-II): from individual species to whole genera.</title>
        <authorList>
            <person name="Goeker M."/>
        </authorList>
    </citation>
    <scope>NUCLEOTIDE SEQUENCE [LARGE SCALE GENOMIC DNA]</scope>
    <source>
        <strain evidence="2 4">DSM 25227</strain>
    </source>
</reference>
<dbReference type="PANTHER" id="PTHR43283">
    <property type="entry name" value="BETA-LACTAMASE-RELATED"/>
    <property type="match status" value="1"/>
</dbReference>
<dbReference type="Gene3D" id="3.40.710.10">
    <property type="entry name" value="DD-peptidase/beta-lactamase superfamily"/>
    <property type="match status" value="1"/>
</dbReference>
<dbReference type="InterPro" id="IPR001466">
    <property type="entry name" value="Beta-lactam-related"/>
</dbReference>
<reference evidence="3 5" key="1">
    <citation type="submission" date="2016-10" db="EMBL/GenBank/DDBJ databases">
        <authorList>
            <person name="Cai Z."/>
        </authorList>
    </citation>
    <scope>NUCLEOTIDE SEQUENCE [LARGE SCALE GENOMIC DNA]</scope>
    <source>
        <strain evidence="3 5">DSM 25227</strain>
    </source>
</reference>
<accession>A0A2Y9B1D8</accession>
<dbReference type="OrthoDB" id="9814204at2"/>
<dbReference type="InterPro" id="IPR012338">
    <property type="entry name" value="Beta-lactam/transpept-like"/>
</dbReference>
<proteinExistence type="predicted"/>
<sequence>MGKWVKRAGIGLVAVVLTAGIAAALMREEIARLMAVNSLFAAEKIVENFSHMDRAFLWVPLPTGEGRPLPITDPVPLPDGAEEWIAARAVTGLVVLDDGAITHESYHLGTEAEDLRVSWSVAKSALSLLTGTLVADKTLALDDPVILHAPELAGSAYDGASLQDILQMESGVAFDEDYFDRDSDINRMGRVIALGGALDDFTAELVERNRTPGGDWAYVSMDTHVLGMAIRGATGRRIPDLLAERVLVPAGIGPATYLTDGEGVAFVLGGLNMRTRDYARLGLLVAQGGVMEGRQIVPADWIEASTAATANTAEGEMGYGYQWWLPPDARPGEVLGRGVYGQWLYIDRARDVVIAVNAADRAFREPGVRAGSIEMFRAIADAQPGARAAKP</sequence>
<feature type="domain" description="Beta-lactamase-related" evidence="1">
    <location>
        <begin position="94"/>
        <end position="358"/>
    </location>
</feature>
<evidence type="ECO:0000313" key="2">
    <source>
        <dbReference type="EMBL" id="PWJ16233.1"/>
    </source>
</evidence>